<name>A0A9P8IGR0_9PEZI</name>
<keyword evidence="5" id="KW-0325">Glycoprotein</keyword>
<evidence type="ECO:0000259" key="11">
    <source>
        <dbReference type="PROSITE" id="PS52012"/>
    </source>
</evidence>
<keyword evidence="5" id="KW-0336">GPI-anchor</keyword>
<evidence type="ECO:0000256" key="10">
    <source>
        <dbReference type="SAM" id="MobiDB-lite"/>
    </source>
</evidence>
<evidence type="ECO:0000256" key="1">
    <source>
        <dbReference type="ARBA" id="ARBA00004589"/>
    </source>
</evidence>
<dbReference type="GO" id="GO:0098552">
    <property type="term" value="C:side of membrane"/>
    <property type="evidence" value="ECO:0007669"/>
    <property type="project" value="UniProtKB-KW"/>
</dbReference>
<dbReference type="Proteomes" id="UP000750711">
    <property type="component" value="Unassembled WGS sequence"/>
</dbReference>
<evidence type="ECO:0000256" key="6">
    <source>
        <dbReference type="ARBA" id="ARBA00022729"/>
    </source>
</evidence>
<gene>
    <name evidence="12" type="ORF">GP486_006750</name>
</gene>
<reference evidence="12" key="1">
    <citation type="submission" date="2021-03" db="EMBL/GenBank/DDBJ databases">
        <title>Comparative genomics and phylogenomic investigation of the class Geoglossomycetes provide insights into ecological specialization and systematics.</title>
        <authorList>
            <person name="Melie T."/>
            <person name="Pirro S."/>
            <person name="Miller A.N."/>
            <person name="Quandt A."/>
        </authorList>
    </citation>
    <scope>NUCLEOTIDE SEQUENCE</scope>
    <source>
        <strain evidence="12">CAQ_001_2017</strain>
    </source>
</reference>
<dbReference type="GO" id="GO:0005576">
    <property type="term" value="C:extracellular region"/>
    <property type="evidence" value="ECO:0007669"/>
    <property type="project" value="UniProtKB-SubCell"/>
</dbReference>
<comment type="subcellular location">
    <subcellularLocation>
        <location evidence="1">Membrane</location>
        <topology evidence="1">Lipid-anchor</topology>
        <topology evidence="1">GPI-anchor</topology>
    </subcellularLocation>
    <subcellularLocation>
        <location evidence="2">Secreted</location>
    </subcellularLocation>
</comment>
<evidence type="ECO:0000313" key="13">
    <source>
        <dbReference type="Proteomes" id="UP000750711"/>
    </source>
</evidence>
<keyword evidence="9" id="KW-0408">Iron</keyword>
<feature type="domain" description="CFEM" evidence="11">
    <location>
        <begin position="74"/>
        <end position="184"/>
    </location>
</feature>
<dbReference type="PROSITE" id="PS52012">
    <property type="entry name" value="CFEM"/>
    <property type="match status" value="1"/>
</dbReference>
<evidence type="ECO:0000256" key="8">
    <source>
        <dbReference type="ARBA" id="ARBA00023288"/>
    </source>
</evidence>
<dbReference type="EMBL" id="JAGHQM010001621">
    <property type="protein sequence ID" value="KAH0553058.1"/>
    <property type="molecule type" value="Genomic_DNA"/>
</dbReference>
<organism evidence="12 13">
    <name type="scientific">Trichoglossum hirsutum</name>
    <dbReference type="NCBI Taxonomy" id="265104"/>
    <lineage>
        <taxon>Eukaryota</taxon>
        <taxon>Fungi</taxon>
        <taxon>Dikarya</taxon>
        <taxon>Ascomycota</taxon>
        <taxon>Pezizomycotina</taxon>
        <taxon>Geoglossomycetes</taxon>
        <taxon>Geoglossales</taxon>
        <taxon>Geoglossaceae</taxon>
        <taxon>Trichoglossum</taxon>
    </lineage>
</organism>
<dbReference type="GO" id="GO:0046872">
    <property type="term" value="F:metal ion binding"/>
    <property type="evidence" value="ECO:0007669"/>
    <property type="project" value="UniProtKB-UniRule"/>
</dbReference>
<evidence type="ECO:0000313" key="12">
    <source>
        <dbReference type="EMBL" id="KAH0553058.1"/>
    </source>
</evidence>
<evidence type="ECO:0000256" key="5">
    <source>
        <dbReference type="ARBA" id="ARBA00022622"/>
    </source>
</evidence>
<comment type="caution">
    <text evidence="12">The sequence shown here is derived from an EMBL/GenBank/DDBJ whole genome shotgun (WGS) entry which is preliminary data.</text>
</comment>
<sequence length="299" mass="30651">MYHFCISPFASVIVESSPAIYVFLTAENRCAAPPCNGVYDPVARGCSSSAYIYPTGNTEAIAQQFKNGYGRAEELYTPSSAVPTYGSQATDMASIMGAVPNCAAPCMFNSIAASGCDIADFKCHCSSGAKIRPQLAPCITKACSSSDEDAFYAQIENFCQGVYNISGDVSSSIINSTPAPSTTTLLTAKPTSADITSSGHVTVSETLIIVDSTSTAVGGNTTATTTNTNVIATDTGSLSEDIMSTATANASAKTTKSSRSTSTERSSMTSTSKALAAIATAKYIAHGVAMAIGGVLLIA</sequence>
<evidence type="ECO:0000256" key="3">
    <source>
        <dbReference type="ARBA" id="ARBA00010031"/>
    </source>
</evidence>
<keyword evidence="6" id="KW-0732">Signal</keyword>
<proteinExistence type="inferred from homology"/>
<keyword evidence="5" id="KW-0472">Membrane</keyword>
<feature type="binding site" description="axial binding residue" evidence="9">
    <location>
        <position position="120"/>
    </location>
    <ligand>
        <name>heme</name>
        <dbReference type="ChEBI" id="CHEBI:30413"/>
    </ligand>
    <ligandPart>
        <name>Fe</name>
        <dbReference type="ChEBI" id="CHEBI:18248"/>
    </ligandPart>
</feature>
<comment type="similarity">
    <text evidence="3">Belongs to the RBT5 family.</text>
</comment>
<keyword evidence="9" id="KW-0349">Heme</keyword>
<protein>
    <recommendedName>
        <fullName evidence="11">CFEM domain-containing protein</fullName>
    </recommendedName>
</protein>
<evidence type="ECO:0000256" key="4">
    <source>
        <dbReference type="ARBA" id="ARBA00022525"/>
    </source>
</evidence>
<evidence type="ECO:0000256" key="2">
    <source>
        <dbReference type="ARBA" id="ARBA00004613"/>
    </source>
</evidence>
<keyword evidence="8" id="KW-0449">Lipoprotein</keyword>
<keyword evidence="4" id="KW-0964">Secreted</keyword>
<evidence type="ECO:0000256" key="9">
    <source>
        <dbReference type="PROSITE-ProRule" id="PRU01356"/>
    </source>
</evidence>
<keyword evidence="7 9" id="KW-1015">Disulfide bond</keyword>
<feature type="region of interest" description="Disordered" evidence="10">
    <location>
        <begin position="247"/>
        <end position="269"/>
    </location>
</feature>
<evidence type="ECO:0000256" key="7">
    <source>
        <dbReference type="ARBA" id="ARBA00023157"/>
    </source>
</evidence>
<comment type="caution">
    <text evidence="9">Lacks conserved residue(s) required for the propagation of feature annotation.</text>
</comment>
<dbReference type="SMART" id="SM00747">
    <property type="entry name" value="CFEM"/>
    <property type="match status" value="1"/>
</dbReference>
<feature type="disulfide bond" evidence="9">
    <location>
        <begin position="116"/>
        <end position="123"/>
    </location>
</feature>
<dbReference type="InterPro" id="IPR008427">
    <property type="entry name" value="Extracellular_membr_CFEM_dom"/>
</dbReference>
<keyword evidence="13" id="KW-1185">Reference proteome</keyword>
<keyword evidence="9" id="KW-0479">Metal-binding</keyword>
<dbReference type="Pfam" id="PF05730">
    <property type="entry name" value="CFEM"/>
    <property type="match status" value="1"/>
</dbReference>
<dbReference type="AlphaFoldDB" id="A0A9P8IGR0"/>
<accession>A0A9P8IGR0</accession>